<reference evidence="3" key="1">
    <citation type="submission" date="2017-04" db="EMBL/GenBank/DDBJ databases">
        <authorList>
            <person name="Varghese N."/>
            <person name="Submissions S."/>
        </authorList>
    </citation>
    <scope>NUCLEOTIDE SEQUENCE [LARGE SCALE GENOMIC DNA]</scope>
    <source>
        <strain evidence="3">RKEM611</strain>
    </source>
</reference>
<keyword evidence="3" id="KW-1185">Reference proteome</keyword>
<evidence type="ECO:0000256" key="1">
    <source>
        <dbReference type="SAM" id="MobiDB-lite"/>
    </source>
</evidence>
<feature type="compositionally biased region" description="Basic and acidic residues" evidence="1">
    <location>
        <begin position="367"/>
        <end position="376"/>
    </location>
</feature>
<accession>A0A1Y6BNC9</accession>
<evidence type="ECO:0000313" key="2">
    <source>
        <dbReference type="EMBL" id="SMF16714.1"/>
    </source>
</evidence>
<dbReference type="EMBL" id="FWZT01000006">
    <property type="protein sequence ID" value="SMF16714.1"/>
    <property type="molecule type" value="Genomic_DNA"/>
</dbReference>
<dbReference type="RefSeq" id="WP_132318020.1">
    <property type="nucleotide sequence ID" value="NZ_FWZT01000006.1"/>
</dbReference>
<organism evidence="2 3">
    <name type="scientific">Pseudobacteriovorax antillogorgiicola</name>
    <dbReference type="NCBI Taxonomy" id="1513793"/>
    <lineage>
        <taxon>Bacteria</taxon>
        <taxon>Pseudomonadati</taxon>
        <taxon>Bdellovibrionota</taxon>
        <taxon>Oligoflexia</taxon>
        <taxon>Oligoflexales</taxon>
        <taxon>Pseudobacteriovoracaceae</taxon>
        <taxon>Pseudobacteriovorax</taxon>
    </lineage>
</organism>
<dbReference type="AlphaFoldDB" id="A0A1Y6BNC9"/>
<protein>
    <submittedName>
        <fullName evidence="2">Uncharacterized protein</fullName>
    </submittedName>
</protein>
<feature type="region of interest" description="Disordered" evidence="1">
    <location>
        <begin position="357"/>
        <end position="376"/>
    </location>
</feature>
<sequence>MSQSTLQLLNSTLQTMFQAYDIGDFRRQIESTFKLMKLRKNDGKWFKDDLAFLDHCLLRDESDTYRLKKYVEQILKANRKNPFLMGFLKEIEGKNFGTIDRKLAVEGPQVLFEALVYSWILEHMTQVLVDKPDLLSLLHSHWVIERSKVNSLPKGIRLFFKIKLVSVEGPIKRIINFHRTGKVRPSFLRVMLPLNIYEASFTDLVQGKPHNAFAGLILAIFRPGKSLLGFGSEVASWSEDRKRVEISYPGQLAWNDLYQVWNMAFITRYSYYPLIIQKLLQPSLSEHFKNPKYYVYHRTLSLYVHLHFGFFNYLNNEQKGLENWNWLDESFTKSWGKANMKYSLQYFQHVLGLKKGSLSHSEGSKASLDHSVPKKR</sequence>
<evidence type="ECO:0000313" key="3">
    <source>
        <dbReference type="Proteomes" id="UP000192907"/>
    </source>
</evidence>
<gene>
    <name evidence="2" type="ORF">SAMN06296036_10660</name>
</gene>
<name>A0A1Y6BNC9_9BACT</name>
<dbReference type="OrthoDB" id="411176at2"/>
<dbReference type="Proteomes" id="UP000192907">
    <property type="component" value="Unassembled WGS sequence"/>
</dbReference>
<proteinExistence type="predicted"/>